<dbReference type="InterPro" id="IPR001131">
    <property type="entry name" value="Peptidase_M24B_aminopep-P_CS"/>
</dbReference>
<proteinExistence type="predicted"/>
<dbReference type="Pfam" id="PF00557">
    <property type="entry name" value="Peptidase_M24"/>
    <property type="match status" value="1"/>
</dbReference>
<evidence type="ECO:0000259" key="3">
    <source>
        <dbReference type="Pfam" id="PF00557"/>
    </source>
</evidence>
<keyword evidence="2 5" id="KW-0378">Hydrolase</keyword>
<keyword evidence="5" id="KW-0031">Aminopeptidase</keyword>
<feature type="domain" description="Creatinase N-terminal" evidence="4">
    <location>
        <begin position="15"/>
        <end position="134"/>
    </location>
</feature>
<dbReference type="InterPro" id="IPR000994">
    <property type="entry name" value="Pept_M24"/>
</dbReference>
<evidence type="ECO:0000259" key="4">
    <source>
        <dbReference type="Pfam" id="PF01321"/>
    </source>
</evidence>
<comment type="caution">
    <text evidence="5">The sequence shown here is derived from an EMBL/GenBank/DDBJ whole genome shotgun (WGS) entry which is preliminary data.</text>
</comment>
<dbReference type="InterPro" id="IPR050659">
    <property type="entry name" value="Peptidase_M24B"/>
</dbReference>
<dbReference type="AlphaFoldDB" id="A0A9E2F0Z6"/>
<dbReference type="SUPFAM" id="SSF53092">
    <property type="entry name" value="Creatinase/prolidase N-terminal domain"/>
    <property type="match status" value="1"/>
</dbReference>
<dbReference type="EC" id="3.4.11.-" evidence="5"/>
<keyword evidence="1" id="KW-0479">Metal-binding</keyword>
<feature type="domain" description="Peptidase M24" evidence="3">
    <location>
        <begin position="142"/>
        <end position="342"/>
    </location>
</feature>
<keyword evidence="5" id="KW-0645">Protease</keyword>
<dbReference type="Gene3D" id="3.40.350.10">
    <property type="entry name" value="Creatinase/prolidase N-terminal domain"/>
    <property type="match status" value="1"/>
</dbReference>
<name>A0A9E2F0Z6_PSYF1</name>
<dbReference type="PRINTS" id="PR00599">
    <property type="entry name" value="MAPEPTIDASE"/>
</dbReference>
<accession>A0A9E2F0Z6</accession>
<protein>
    <submittedName>
        <fullName evidence="5">Aminopeptidase YpdF</fullName>
        <ecNumber evidence="5">3.4.11.-</ecNumber>
    </submittedName>
</protein>
<sequence>MLPRDTLFNSQEIVKNYLRENNLGAWVSFRYESRRYLIGFTGSAGILVMKPEPNLLVDFRYTEQAKIESPSAKVIEFTKPYHKYLKEVLNSGSIKKVGFEPNHLTVSQLKELEEFIGEVEWLPTENLVENCRVIKDEQEISSIKTAQELSEKALYNILKLLKPGVKEIDLAIELEYQIRQRGANMAFPIIVASGERAALPHAQPTNKEIKTGEFIVIDFGARIDGYVSDCTRTFFLGKPGEKEVDVYNHVLEAQRQAFSIIQAGVEAGLVDKAARDYLKGKGLDNYFGHGLGHGVGLEVHEAPRVAIDDKTVLKEGMVITVEPGVYISGWGGVRTEDMVVLKSNGYYNLSKFPKDEWKL</sequence>
<evidence type="ECO:0000313" key="6">
    <source>
        <dbReference type="Proteomes" id="UP000811545"/>
    </source>
</evidence>
<dbReference type="EMBL" id="QLTW01000001">
    <property type="protein sequence ID" value="MBT9144222.1"/>
    <property type="molecule type" value="Genomic_DNA"/>
</dbReference>
<reference evidence="5 6" key="1">
    <citation type="journal article" date="2021" name="bioRxiv">
        <title>Unique metabolic strategies in Hadean analogues reveal hints for primordial physiology.</title>
        <authorList>
            <person name="Nobu M.K."/>
            <person name="Nakai R."/>
            <person name="Tamazawa S."/>
            <person name="Mori H."/>
            <person name="Toyoda A."/>
            <person name="Ijiri A."/>
            <person name="Suzuki S."/>
            <person name="Kurokawa K."/>
            <person name="Kamagata Y."/>
            <person name="Tamaki H."/>
        </authorList>
    </citation>
    <scope>NUCLEOTIDE SEQUENCE [LARGE SCALE GENOMIC DNA]</scope>
    <source>
        <strain evidence="5">BS525</strain>
    </source>
</reference>
<evidence type="ECO:0000256" key="1">
    <source>
        <dbReference type="ARBA" id="ARBA00022723"/>
    </source>
</evidence>
<organism evidence="5 6">
    <name type="scientific">Psychracetigena formicireducens</name>
    <dbReference type="NCBI Taxonomy" id="2986056"/>
    <lineage>
        <taxon>Bacteria</taxon>
        <taxon>Bacillati</taxon>
        <taxon>Candidatus Lithacetigenota</taxon>
        <taxon>Candidatus Psychracetigena</taxon>
    </lineage>
</organism>
<dbReference type="SUPFAM" id="SSF55920">
    <property type="entry name" value="Creatinase/aminopeptidase"/>
    <property type="match status" value="1"/>
</dbReference>
<dbReference type="InterPro" id="IPR000587">
    <property type="entry name" value="Creatinase_N"/>
</dbReference>
<gene>
    <name evidence="5" type="primary">ypdF</name>
    <name evidence="5" type="ORF">DDT42_00054</name>
</gene>
<dbReference type="Proteomes" id="UP000811545">
    <property type="component" value="Unassembled WGS sequence"/>
</dbReference>
<dbReference type="InterPro" id="IPR029149">
    <property type="entry name" value="Creatin/AminoP/Spt16_N"/>
</dbReference>
<evidence type="ECO:0000313" key="5">
    <source>
        <dbReference type="EMBL" id="MBT9144222.1"/>
    </source>
</evidence>
<dbReference type="Gene3D" id="3.90.230.10">
    <property type="entry name" value="Creatinase/methionine aminopeptidase superfamily"/>
    <property type="match status" value="1"/>
</dbReference>
<dbReference type="GO" id="GO:0004177">
    <property type="term" value="F:aminopeptidase activity"/>
    <property type="evidence" value="ECO:0007669"/>
    <property type="project" value="UniProtKB-KW"/>
</dbReference>
<dbReference type="InterPro" id="IPR036005">
    <property type="entry name" value="Creatinase/aminopeptidase-like"/>
</dbReference>
<dbReference type="PANTHER" id="PTHR46112">
    <property type="entry name" value="AMINOPEPTIDASE"/>
    <property type="match status" value="1"/>
</dbReference>
<dbReference type="GO" id="GO:0046872">
    <property type="term" value="F:metal ion binding"/>
    <property type="evidence" value="ECO:0007669"/>
    <property type="project" value="UniProtKB-KW"/>
</dbReference>
<dbReference type="InterPro" id="IPR001714">
    <property type="entry name" value="Pept_M24_MAP"/>
</dbReference>
<dbReference type="PROSITE" id="PS00491">
    <property type="entry name" value="PROLINE_PEPTIDASE"/>
    <property type="match status" value="1"/>
</dbReference>
<dbReference type="GO" id="GO:0008235">
    <property type="term" value="F:metalloexopeptidase activity"/>
    <property type="evidence" value="ECO:0007669"/>
    <property type="project" value="UniProtKB-ARBA"/>
</dbReference>
<dbReference type="PANTHER" id="PTHR46112:SF3">
    <property type="entry name" value="AMINOPEPTIDASE YPDF"/>
    <property type="match status" value="1"/>
</dbReference>
<dbReference type="Pfam" id="PF01321">
    <property type="entry name" value="Creatinase_N"/>
    <property type="match status" value="1"/>
</dbReference>
<evidence type="ECO:0000256" key="2">
    <source>
        <dbReference type="ARBA" id="ARBA00022801"/>
    </source>
</evidence>